<gene>
    <name evidence="1" type="ORF">H634G_11030</name>
</gene>
<proteinExistence type="predicted"/>
<name>A0A0D9NIH6_METAN</name>
<reference evidence="2" key="1">
    <citation type="journal article" date="2014" name="BMC Genomics">
        <title>The genome sequence of the biocontrol fungus Metarhizium anisopliae and comparative genomics of Metarhizium species.</title>
        <authorList>
            <person name="Pattemore J.A."/>
            <person name="Hane J.K."/>
            <person name="Williams A.H."/>
            <person name="Wilson B.A."/>
            <person name="Stodart B.J."/>
            <person name="Ash G.J."/>
        </authorList>
    </citation>
    <scope>NUCLEOTIDE SEQUENCE [LARGE SCALE GENOMIC DNA]</scope>
    <source>
        <strain evidence="2">BRIP 53293</strain>
    </source>
</reference>
<accession>A0A0D9NIH6</accession>
<keyword evidence="2" id="KW-1185">Reference proteome</keyword>
<dbReference type="Proteomes" id="UP000054544">
    <property type="component" value="Unassembled WGS sequence"/>
</dbReference>
<sequence>MDVTHYAKEDILKEAASWIRDEPSDLEIVGDDSDAIAVIIYVTLDSRREIIRKEGTVFFADGTTIDTGDGADRQGIWLFPFPNGGVFADESEVKYVRRARKK</sequence>
<evidence type="ECO:0000313" key="2">
    <source>
        <dbReference type="Proteomes" id="UP000054544"/>
    </source>
</evidence>
<dbReference type="AlphaFoldDB" id="A0A0D9NIH6"/>
<evidence type="ECO:0000313" key="1">
    <source>
        <dbReference type="EMBL" id="KJK73701.1"/>
    </source>
</evidence>
<protein>
    <submittedName>
        <fullName evidence="1">Uncharacterized protein</fullName>
    </submittedName>
</protein>
<dbReference type="EMBL" id="KE384785">
    <property type="protein sequence ID" value="KJK73701.1"/>
    <property type="molecule type" value="Genomic_DNA"/>
</dbReference>
<organism evidence="1 2">
    <name type="scientific">Metarhizium anisopliae BRIP 53293</name>
    <dbReference type="NCBI Taxonomy" id="1291518"/>
    <lineage>
        <taxon>Eukaryota</taxon>
        <taxon>Fungi</taxon>
        <taxon>Dikarya</taxon>
        <taxon>Ascomycota</taxon>
        <taxon>Pezizomycotina</taxon>
        <taxon>Sordariomycetes</taxon>
        <taxon>Hypocreomycetidae</taxon>
        <taxon>Hypocreales</taxon>
        <taxon>Clavicipitaceae</taxon>
        <taxon>Metarhizium</taxon>
    </lineage>
</organism>